<protein>
    <recommendedName>
        <fullName evidence="1">Cobaltochelatase subunit CobN</fullName>
        <ecNumber evidence="1">6.6.1.2</ecNumber>
    </recommendedName>
</protein>
<dbReference type="CDD" id="cd10150">
    <property type="entry name" value="CobN_like"/>
    <property type="match status" value="1"/>
</dbReference>
<dbReference type="PANTHER" id="PTHR44119:SF4">
    <property type="entry name" value="AEROBIC COBALTOCHELATASE SUBUNIT COBN"/>
    <property type="match status" value="1"/>
</dbReference>
<dbReference type="EMBL" id="JACU01000013">
    <property type="protein sequence ID" value="KMS51075.1"/>
    <property type="molecule type" value="Genomic_DNA"/>
</dbReference>
<dbReference type="EC" id="6.6.1.2" evidence="1"/>
<comment type="caution">
    <text evidence="4">The sequence shown here is derived from an EMBL/GenBank/DDBJ whole genome shotgun (WGS) entry which is preliminary data.</text>
</comment>
<dbReference type="RefSeq" id="WP_059153338.1">
    <property type="nucleotide sequence ID" value="NZ_KQ130459.1"/>
</dbReference>
<dbReference type="NCBIfam" id="TIGR02257">
    <property type="entry name" value="cobalto_cobN"/>
    <property type="match status" value="1"/>
</dbReference>
<dbReference type="GO" id="GO:0051116">
    <property type="term" value="F:cobaltochelatase activity"/>
    <property type="evidence" value="ECO:0007669"/>
    <property type="project" value="UniProtKB-UniRule"/>
</dbReference>
<keyword evidence="5" id="KW-1185">Reference proteome</keyword>
<dbReference type="InterPro" id="IPR003672">
    <property type="entry name" value="CobN/Mg_chltase"/>
</dbReference>
<evidence type="ECO:0000256" key="2">
    <source>
        <dbReference type="SAM" id="MobiDB-lite"/>
    </source>
</evidence>
<evidence type="ECO:0000313" key="5">
    <source>
        <dbReference type="Proteomes" id="UP000052268"/>
    </source>
</evidence>
<evidence type="ECO:0000313" key="4">
    <source>
        <dbReference type="EMBL" id="KMS51075.1"/>
    </source>
</evidence>
<sequence>MHLLSATPGTISNGDEAIDLDQPPGDIVILTVADSELACFAKAAAQLPQGAAGGAPSVRLANLLQLKHPYSIDLYVEKVIAPAKFVCVILLGGKSYWPYGIDEIALIARERGIAFAAIADGREDDPALDRACTLPAAQVEHLRDYLRQGGTANALSFLRTAARVIGHDCGTPDDPVPVADAGLYLSGVERPGLADLRARWTPGAPTALLVFYRALMIAGTLDAVDAMVADLQSRGLNVAAVHVRALREPFAIDWLRGLMDEIAPDVIVNATSFASSSSGEPRTPGVLERADCPILQVAFAGVEEADWLAAARGLGPRDLAMNVALPEVDGRIFTRAVAFKAAQHFDEVTQCGIVVPRVAPSRVAFVARLAANWAHLRRTAPAKRRVALILANYPNRDGRIGNGVGLDTPASAASILAALRGAGYDVGAAPQNGAGLMALMTGGVTNDLTSLDRPGEIALPLTDYHAAFASVPETARGLMLDRWGAPEADPFVKDGAFRLPVHRFGNVALAVQPARGYNIDPKASYHDPALPPPHAYLAFHIWLEHHFGAQALVHVGKHGNLEWLPGKAISLSEDCFPEICAGPLPQLYPFIVNDPGEGTQAKRRISAVVIDHLTPPLTRAESYGPLKHLEALVDEYYLAAGMDPRRLERLRRDILDLARGQGLDQDAGALGDDDDALSAIDNYLCELKELQIRDGLHVFGHSPQGRLRRDLLVALARTPRGYDKPGQASLLRAMAQDFGFAFDPLDCRMGDAWAGTRPAVLEAVSADPWRTLGDTVERLELLAAAWIEALEPGRDAFPSPRRHPELVSGSISPPAPTADGHTWTLKQAQGDEAGVGEVGAKTAAVLAEIATNLAPRVDRCGDAETQALLAGLEGRFVLPGPSGAPTRGRPDVLPTGRNFYSVDTRAVPTAVAWDLGYKSAQLLVEDYLQREGEYPKAMALSAWGTANMRTGGDDIAQALALMGVRPRWEWTSGRVTGFEMMTVVELGRPRVDVTLRVSGFFRDAFPEQIDLIDSAARAVMALEEPEGDNPAAERRRAELAALVEAGEDAATAARRTGARVFGSKPGAYGAGLQAMIDEKIWHERADLASVYLDWGSYAYGAGVEGEAERELFAARLTQTDAVVQNQDNREHDLLDSDDYYQFEGGIASAVEHLKGRKVISYHNDHSRPERPVVRTLEDEIGRVVRARVTNPKWIAGVMRHGYKGAFEIAASVDYLFAFAATTHAVKDHHFDAVHAAFIEDEAVRDFMAQANPAALRETAARLAEALERGLWKPRSNSAGVLLAEIPGA</sequence>
<accession>A0A0J8A6R2</accession>
<evidence type="ECO:0000259" key="3">
    <source>
        <dbReference type="Pfam" id="PF02514"/>
    </source>
</evidence>
<dbReference type="Proteomes" id="UP000052268">
    <property type="component" value="Unassembled WGS sequence"/>
</dbReference>
<organism evidence="4 5">
    <name type="scientific">Novosphingobium barchaimii LL02</name>
    <dbReference type="NCBI Taxonomy" id="1114963"/>
    <lineage>
        <taxon>Bacteria</taxon>
        <taxon>Pseudomonadati</taxon>
        <taxon>Pseudomonadota</taxon>
        <taxon>Alphaproteobacteria</taxon>
        <taxon>Sphingomonadales</taxon>
        <taxon>Sphingomonadaceae</taxon>
        <taxon>Novosphingobium</taxon>
    </lineage>
</organism>
<dbReference type="OrthoDB" id="9757976at2"/>
<dbReference type="Pfam" id="PF02514">
    <property type="entry name" value="CobN-Mg_chel"/>
    <property type="match status" value="1"/>
</dbReference>
<proteinExistence type="predicted"/>
<dbReference type="InterPro" id="IPR011953">
    <property type="entry name" value="Cobalto_CobN"/>
</dbReference>
<feature type="domain" description="CobN/magnesium chelatase" evidence="3">
    <location>
        <begin position="144"/>
        <end position="1276"/>
    </location>
</feature>
<dbReference type="GO" id="GO:0009236">
    <property type="term" value="P:cobalamin biosynthetic process"/>
    <property type="evidence" value="ECO:0007669"/>
    <property type="project" value="UniProtKB-UniRule"/>
</dbReference>
<feature type="region of interest" description="Disordered" evidence="2">
    <location>
        <begin position="797"/>
        <end position="821"/>
    </location>
</feature>
<dbReference type="PATRIC" id="fig|1114963.3.peg.4595"/>
<gene>
    <name evidence="4" type="ORF">V474_04780</name>
</gene>
<name>A0A0J8A6R2_9SPHN</name>
<reference evidence="4 5" key="1">
    <citation type="journal article" date="2015" name="G3 (Bethesda)">
        <title>Insights into Ongoing Evolution of the Hexachlorocyclohexane Catabolic Pathway from Comparative Genomics of Ten Sphingomonadaceae Strains.</title>
        <authorList>
            <person name="Pearce S.L."/>
            <person name="Oakeshott J.G."/>
            <person name="Pandey G."/>
        </authorList>
    </citation>
    <scope>NUCLEOTIDE SEQUENCE [LARGE SCALE GENOMIC DNA]</scope>
    <source>
        <strain evidence="4 5">LL02</strain>
    </source>
</reference>
<evidence type="ECO:0000256" key="1">
    <source>
        <dbReference type="NCBIfam" id="TIGR02257"/>
    </source>
</evidence>
<dbReference type="PANTHER" id="PTHR44119">
    <property type="entry name" value="MAGNESIUM-CHELATASE SUBUNIT CHLH, CHLOROPLASTIC"/>
    <property type="match status" value="1"/>
</dbReference>